<evidence type="ECO:0008006" key="5">
    <source>
        <dbReference type="Google" id="ProtNLM"/>
    </source>
</evidence>
<gene>
    <name evidence="3" type="ORF">PENARI_c032G08785</name>
</gene>
<reference evidence="3 4" key="1">
    <citation type="journal article" date="2016" name="Sci. Rep.">
        <title>Penicillium arizonense, a new, genome sequenced fungal species, reveals a high chemical diversity in secreted metabolites.</title>
        <authorList>
            <person name="Grijseels S."/>
            <person name="Nielsen J.C."/>
            <person name="Randelovic M."/>
            <person name="Nielsen J."/>
            <person name="Nielsen K.F."/>
            <person name="Workman M."/>
            <person name="Frisvad J.C."/>
        </authorList>
    </citation>
    <scope>NUCLEOTIDE SEQUENCE [LARGE SCALE GENOMIC DNA]</scope>
    <source>
        <strain evidence="3 4">CBS 141311</strain>
    </source>
</reference>
<protein>
    <recommendedName>
        <fullName evidence="5">Condensation domain-containing protein</fullName>
    </recommendedName>
</protein>
<evidence type="ECO:0000313" key="4">
    <source>
        <dbReference type="Proteomes" id="UP000177622"/>
    </source>
</evidence>
<dbReference type="SUPFAM" id="SSF52777">
    <property type="entry name" value="CoA-dependent acyltransferases"/>
    <property type="match status" value="1"/>
</dbReference>
<keyword evidence="2" id="KW-0808">Transferase</keyword>
<comment type="caution">
    <text evidence="3">The sequence shown here is derived from an EMBL/GenBank/DDBJ whole genome shotgun (WGS) entry which is preliminary data.</text>
</comment>
<evidence type="ECO:0000313" key="3">
    <source>
        <dbReference type="EMBL" id="OGE48140.1"/>
    </source>
</evidence>
<dbReference type="AlphaFoldDB" id="A0A1F5L586"/>
<keyword evidence="4" id="KW-1185">Reference proteome</keyword>
<dbReference type="GeneID" id="34581323"/>
<accession>A0A1F5L586</accession>
<dbReference type="Gene3D" id="3.30.559.10">
    <property type="entry name" value="Chloramphenicol acetyltransferase-like domain"/>
    <property type="match status" value="1"/>
</dbReference>
<dbReference type="PANTHER" id="PTHR42034:SF1">
    <property type="entry name" value="CONDENSATION DOMAIN-CONTAINING PROTEIN"/>
    <property type="match status" value="1"/>
</dbReference>
<dbReference type="OrthoDB" id="2548233at2759"/>
<dbReference type="GO" id="GO:0043386">
    <property type="term" value="P:mycotoxin biosynthetic process"/>
    <property type="evidence" value="ECO:0007669"/>
    <property type="project" value="InterPro"/>
</dbReference>
<sequence>MEPSPYQEFIWEQVKPGRWERGIDEIEQSYTTLARRFQGTGKTFFAMTAHVSFSVRRTQSLIESNELHVTNALQKAWLRIRYDHPTIASWVEYNREEKRCKKVYETVPESENVTGSAWLKETFRIVSTSQSCQDWCNSDPPVPKLPTLFLIIQPTSSTNSKFSADIVLRSQHDIIDGIGSLHLLNNLFKCARTALDDTNTFHIPSFGDEWMNLSPPFRVAASIPPSLTLEQETQFKRILEKNASLRQGIQIATVPIQSEQLVPGRHQRVSLTLDSQQTQKLLIACKSIGASVTHVYHAAIAVVLRDAQEKYYEERNVRYISYSLINERAHCKAPYNTSLHAVSVYHSASGPSLAIDLAVPAAALTDQTKDDRASEFAQVVQQVKDYYLGIRNDPEHISLAPSYLNLSTPPYPDSSHVPPVPLPNKAPSVSISSLGVIDNIISPTHGLFELDDPWVTGEELGTGLGLFLGTFRGCMSLSAAYNDAWHNETEVMEFLSKCNSLVLEAFGV</sequence>
<dbReference type="EMBL" id="LXJU01000032">
    <property type="protein sequence ID" value="OGE48140.1"/>
    <property type="molecule type" value="Genomic_DNA"/>
</dbReference>
<dbReference type="GO" id="GO:0016407">
    <property type="term" value="F:acetyltransferase activity"/>
    <property type="evidence" value="ECO:0007669"/>
    <property type="project" value="InterPro"/>
</dbReference>
<name>A0A1F5L586_PENAI</name>
<dbReference type="Pfam" id="PF07428">
    <property type="entry name" value="Tri3"/>
    <property type="match status" value="1"/>
</dbReference>
<dbReference type="Gene3D" id="3.30.559.30">
    <property type="entry name" value="Nonribosomal peptide synthetase, condensation domain"/>
    <property type="match status" value="1"/>
</dbReference>
<dbReference type="PANTHER" id="PTHR42034">
    <property type="entry name" value="CHROMOSOME 7, WHOLE GENOME SHOTGUN SEQUENCE-RELATED"/>
    <property type="match status" value="1"/>
</dbReference>
<dbReference type="RefSeq" id="XP_022483596.1">
    <property type="nucleotide sequence ID" value="XM_022636589.1"/>
</dbReference>
<evidence type="ECO:0000256" key="2">
    <source>
        <dbReference type="ARBA" id="ARBA00022679"/>
    </source>
</evidence>
<organism evidence="3 4">
    <name type="scientific">Penicillium arizonense</name>
    <dbReference type="NCBI Taxonomy" id="1835702"/>
    <lineage>
        <taxon>Eukaryota</taxon>
        <taxon>Fungi</taxon>
        <taxon>Dikarya</taxon>
        <taxon>Ascomycota</taxon>
        <taxon>Pezizomycotina</taxon>
        <taxon>Eurotiomycetes</taxon>
        <taxon>Eurotiomycetidae</taxon>
        <taxon>Eurotiales</taxon>
        <taxon>Aspergillaceae</taxon>
        <taxon>Penicillium</taxon>
    </lineage>
</organism>
<evidence type="ECO:0000256" key="1">
    <source>
        <dbReference type="ARBA" id="ARBA00006439"/>
    </source>
</evidence>
<dbReference type="InterPro" id="IPR009992">
    <property type="entry name" value="Tri3/Sat12/Sat16/Mac1"/>
</dbReference>
<comment type="similarity">
    <text evidence="1">Belongs to the trichothecene O-acetyltransferase family.</text>
</comment>
<dbReference type="Proteomes" id="UP000177622">
    <property type="component" value="Unassembled WGS sequence"/>
</dbReference>
<proteinExistence type="inferred from homology"/>
<dbReference type="InterPro" id="IPR023213">
    <property type="entry name" value="CAT-like_dom_sf"/>
</dbReference>